<reference evidence="3" key="1">
    <citation type="submission" date="2022-11" db="UniProtKB">
        <authorList>
            <consortium name="WormBaseParasite"/>
        </authorList>
    </citation>
    <scope>IDENTIFICATION</scope>
</reference>
<dbReference type="WBParaSite" id="PDA_v2.g18213.t1">
    <property type="protein sequence ID" value="PDA_v2.g18213.t1"/>
    <property type="gene ID" value="PDA_v2.g18213"/>
</dbReference>
<feature type="compositionally biased region" description="Basic and acidic residues" evidence="1">
    <location>
        <begin position="330"/>
        <end position="341"/>
    </location>
</feature>
<evidence type="ECO:0000256" key="1">
    <source>
        <dbReference type="SAM" id="MobiDB-lite"/>
    </source>
</evidence>
<sequence>MDNDTSDVTDNQDEIKRLSDSSCKNIIKNAVDANQTFTNVKKKFAFTNPKDNKVLLSYYTEILFKALPLKIKMMIDEIFNNFKEDLVVQWTHVVYNLRSNKSDLEMLIKNAPFYECLIDLRDNNSEVDFSTFYATLRNEFCSVFINFSNFTGILEIFQCLLRCKSLPSPNQSTLFCDTVKCFFRNKCNISDLDLEAEIEAKIDPEHFRLAKLVENFGDTSHTSIVNLIKDVFPSTNVFISNDGNKKVAKVEGYQVIWSKVYNKDPASFNSCDMVEIRAENELIIDDNVHLPGITFSLFALNVVVPKPVTINLSGISDYTRIPKAQNGVDAGEKGEDGKDGRAGQSSGNFALVSKTIQGMENLKLTLNGGKGTDGQAGGDGADGADGEGVEFENEFGTIQRLRTGVRQIVNLLTFGSLSRLVDKMIENQRDDGSFAFFNDSPFYFSTHSFSFIRGADGKPGGKGGKNGIGGQGGKKGKYNVIVNNKIENENIAVISNDGEKGCNGLPGINADYGTDGWDIAVMNSTFGERIEYGKERNEKLYFKYEETAVKNSVYLSDKKCYVTVKRQPCAKKRLKENEKRTEYKDESEINGESIAVGAIDIEISSLMEDYHAIVVSDEMIEEQQDVEDEMHEEMNVQRIMELWIDVKVEPYVPKKRHKTPLFPEDLLEGLFS</sequence>
<protein>
    <submittedName>
        <fullName evidence="3">Uncharacterized protein</fullName>
    </submittedName>
</protein>
<dbReference type="AlphaFoldDB" id="A0A914PTM1"/>
<keyword evidence="2" id="KW-1185">Reference proteome</keyword>
<organism evidence="2 3">
    <name type="scientific">Panagrolaimus davidi</name>
    <dbReference type="NCBI Taxonomy" id="227884"/>
    <lineage>
        <taxon>Eukaryota</taxon>
        <taxon>Metazoa</taxon>
        <taxon>Ecdysozoa</taxon>
        <taxon>Nematoda</taxon>
        <taxon>Chromadorea</taxon>
        <taxon>Rhabditida</taxon>
        <taxon>Tylenchina</taxon>
        <taxon>Panagrolaimomorpha</taxon>
        <taxon>Panagrolaimoidea</taxon>
        <taxon>Panagrolaimidae</taxon>
        <taxon>Panagrolaimus</taxon>
    </lineage>
</organism>
<proteinExistence type="predicted"/>
<name>A0A914PTM1_9BILA</name>
<feature type="region of interest" description="Disordered" evidence="1">
    <location>
        <begin position="325"/>
        <end position="345"/>
    </location>
</feature>
<evidence type="ECO:0000313" key="3">
    <source>
        <dbReference type="WBParaSite" id="PDA_v2.g18213.t1"/>
    </source>
</evidence>
<evidence type="ECO:0000313" key="2">
    <source>
        <dbReference type="Proteomes" id="UP000887578"/>
    </source>
</evidence>
<dbReference type="Proteomes" id="UP000887578">
    <property type="component" value="Unplaced"/>
</dbReference>
<accession>A0A914PTM1</accession>